<organism evidence="1 2">
    <name type="scientific">Diploscapter pachys</name>
    <dbReference type="NCBI Taxonomy" id="2018661"/>
    <lineage>
        <taxon>Eukaryota</taxon>
        <taxon>Metazoa</taxon>
        <taxon>Ecdysozoa</taxon>
        <taxon>Nematoda</taxon>
        <taxon>Chromadorea</taxon>
        <taxon>Rhabditida</taxon>
        <taxon>Rhabditina</taxon>
        <taxon>Rhabditomorpha</taxon>
        <taxon>Rhabditoidea</taxon>
        <taxon>Rhabditidae</taxon>
        <taxon>Diploscapter</taxon>
    </lineage>
</organism>
<dbReference type="EMBL" id="LIAE01010145">
    <property type="protein sequence ID" value="PAV66190.1"/>
    <property type="molecule type" value="Genomic_DNA"/>
</dbReference>
<dbReference type="AlphaFoldDB" id="A0A2A2JX47"/>
<dbReference type="Proteomes" id="UP000218231">
    <property type="component" value="Unassembled WGS sequence"/>
</dbReference>
<keyword evidence="2" id="KW-1185">Reference proteome</keyword>
<proteinExistence type="predicted"/>
<comment type="caution">
    <text evidence="1">The sequence shown here is derived from an EMBL/GenBank/DDBJ whole genome shotgun (WGS) entry which is preliminary data.</text>
</comment>
<protein>
    <submittedName>
        <fullName evidence="1">Uncharacterized protein</fullName>
    </submittedName>
</protein>
<sequence>MRPRGSWARRHIAAYPPTVRAEPVEGRVTTPAPHVDGRLAELHHELVGLAPDRRIEDVLRVIVRGIGEHTARPDIAEARRFDLLAHHRGIDAVPRRGARQACAGRIGMVDDDIGAALFQQLEHRRVECAQRGFAGAIVWNVVIILHRPEQVDGLRHGRQASTAAAWRRASSPDWSARAGSASARPIALPAGAAFSCATTAVVIARPAIIDTISRIFCTPQPVGRA</sequence>
<name>A0A2A2JX47_9BILA</name>
<accession>A0A2A2JX47</accession>
<reference evidence="1 2" key="1">
    <citation type="journal article" date="2017" name="Curr. Biol.">
        <title>Genome architecture and evolution of a unichromosomal asexual nematode.</title>
        <authorList>
            <person name="Fradin H."/>
            <person name="Zegar C."/>
            <person name="Gutwein M."/>
            <person name="Lucas J."/>
            <person name="Kovtun M."/>
            <person name="Corcoran D."/>
            <person name="Baugh L.R."/>
            <person name="Kiontke K."/>
            <person name="Gunsalus K."/>
            <person name="Fitch D.H."/>
            <person name="Piano F."/>
        </authorList>
    </citation>
    <scope>NUCLEOTIDE SEQUENCE [LARGE SCALE GENOMIC DNA]</scope>
    <source>
        <strain evidence="1">PF1309</strain>
    </source>
</reference>
<evidence type="ECO:0000313" key="2">
    <source>
        <dbReference type="Proteomes" id="UP000218231"/>
    </source>
</evidence>
<gene>
    <name evidence="1" type="ORF">WR25_15073</name>
</gene>
<evidence type="ECO:0000313" key="1">
    <source>
        <dbReference type="EMBL" id="PAV66190.1"/>
    </source>
</evidence>